<dbReference type="EMBL" id="BARS01009938">
    <property type="protein sequence ID" value="GAF81698.1"/>
    <property type="molecule type" value="Genomic_DNA"/>
</dbReference>
<proteinExistence type="predicted"/>
<comment type="caution">
    <text evidence="1">The sequence shown here is derived from an EMBL/GenBank/DDBJ whole genome shotgun (WGS) entry which is preliminary data.</text>
</comment>
<organism evidence="1">
    <name type="scientific">marine sediment metagenome</name>
    <dbReference type="NCBI Taxonomy" id="412755"/>
    <lineage>
        <taxon>unclassified sequences</taxon>
        <taxon>metagenomes</taxon>
        <taxon>ecological metagenomes</taxon>
    </lineage>
</organism>
<dbReference type="AlphaFoldDB" id="X0SKS6"/>
<gene>
    <name evidence="1" type="ORF">S01H1_18570</name>
</gene>
<protein>
    <submittedName>
        <fullName evidence="1">Uncharacterized protein</fullName>
    </submittedName>
</protein>
<reference evidence="1" key="1">
    <citation type="journal article" date="2014" name="Front. Microbiol.">
        <title>High frequency of phylogenetically diverse reductive dehalogenase-homologous genes in deep subseafloor sedimentary metagenomes.</title>
        <authorList>
            <person name="Kawai M."/>
            <person name="Futagami T."/>
            <person name="Toyoda A."/>
            <person name="Takaki Y."/>
            <person name="Nishi S."/>
            <person name="Hori S."/>
            <person name="Arai W."/>
            <person name="Tsubouchi T."/>
            <person name="Morono Y."/>
            <person name="Uchiyama I."/>
            <person name="Ito T."/>
            <person name="Fujiyama A."/>
            <person name="Inagaki F."/>
            <person name="Takami H."/>
        </authorList>
    </citation>
    <scope>NUCLEOTIDE SEQUENCE</scope>
    <source>
        <strain evidence="1">Expedition CK06-06</strain>
    </source>
</reference>
<evidence type="ECO:0000313" key="1">
    <source>
        <dbReference type="EMBL" id="GAF81698.1"/>
    </source>
</evidence>
<accession>X0SKS6</accession>
<name>X0SKS6_9ZZZZ</name>
<sequence length="60" mass="7136">MRNRGFDRFTGWPYKREGEQTVEGQSRFFEDAAARLTDRSERMIAGRPASDERWRPEAAW</sequence>